<protein>
    <submittedName>
        <fullName evidence="8">Alcohol dehydrogenase</fullName>
    </submittedName>
</protein>
<dbReference type="GO" id="GO:0046872">
    <property type="term" value="F:metal ion binding"/>
    <property type="evidence" value="ECO:0007669"/>
    <property type="project" value="UniProtKB-KW"/>
</dbReference>
<dbReference type="GO" id="GO:0016491">
    <property type="term" value="F:oxidoreductase activity"/>
    <property type="evidence" value="ECO:0007669"/>
    <property type="project" value="UniProtKB-KW"/>
</dbReference>
<dbReference type="EMBL" id="RSAS01000162">
    <property type="protein sequence ID" value="RRR75745.1"/>
    <property type="molecule type" value="Genomic_DNA"/>
</dbReference>
<evidence type="ECO:0000256" key="4">
    <source>
        <dbReference type="ARBA" id="ARBA00022833"/>
    </source>
</evidence>
<evidence type="ECO:0000259" key="6">
    <source>
        <dbReference type="Pfam" id="PF00107"/>
    </source>
</evidence>
<accession>A0A426U700</accession>
<evidence type="ECO:0000256" key="1">
    <source>
        <dbReference type="ARBA" id="ARBA00001947"/>
    </source>
</evidence>
<dbReference type="InterPro" id="IPR036291">
    <property type="entry name" value="NAD(P)-bd_dom_sf"/>
</dbReference>
<feature type="domain" description="Alcohol dehydrogenase-like C-terminal" evidence="6">
    <location>
        <begin position="166"/>
        <end position="275"/>
    </location>
</feature>
<evidence type="ECO:0000313" key="9">
    <source>
        <dbReference type="Proteomes" id="UP000280307"/>
    </source>
</evidence>
<evidence type="ECO:0000256" key="3">
    <source>
        <dbReference type="ARBA" id="ARBA00022723"/>
    </source>
</evidence>
<evidence type="ECO:0000256" key="2">
    <source>
        <dbReference type="ARBA" id="ARBA00008072"/>
    </source>
</evidence>
<keyword evidence="5" id="KW-0560">Oxidoreductase</keyword>
<reference evidence="8 9" key="1">
    <citation type="submission" date="2018-12" db="EMBL/GenBank/DDBJ databases">
        <title>Genome Sequence of Candidatus Viridilinea halotolerans isolated from saline sulfide-rich spring.</title>
        <authorList>
            <person name="Grouzdev D.S."/>
            <person name="Burganskaya E.I."/>
            <person name="Krutkina M.S."/>
            <person name="Sukhacheva M.V."/>
            <person name="Gorlenko V.M."/>
        </authorList>
    </citation>
    <scope>NUCLEOTIDE SEQUENCE [LARGE SCALE GENOMIC DNA]</scope>
    <source>
        <strain evidence="8">Chok-6</strain>
    </source>
</reference>
<keyword evidence="4" id="KW-0862">Zinc</keyword>
<dbReference type="PANTHER" id="PTHR43350">
    <property type="entry name" value="NAD-DEPENDENT ALCOHOL DEHYDROGENASE"/>
    <property type="match status" value="1"/>
</dbReference>
<evidence type="ECO:0000259" key="7">
    <source>
        <dbReference type="Pfam" id="PF08240"/>
    </source>
</evidence>
<proteinExistence type="inferred from homology"/>
<organism evidence="8 9">
    <name type="scientific">Candidatus Viridilinea halotolerans</name>
    <dbReference type="NCBI Taxonomy" id="2491704"/>
    <lineage>
        <taxon>Bacteria</taxon>
        <taxon>Bacillati</taxon>
        <taxon>Chloroflexota</taxon>
        <taxon>Chloroflexia</taxon>
        <taxon>Chloroflexales</taxon>
        <taxon>Chloroflexineae</taxon>
        <taxon>Oscillochloridaceae</taxon>
        <taxon>Candidatus Viridilinea</taxon>
    </lineage>
</organism>
<dbReference type="CDD" id="cd08242">
    <property type="entry name" value="MDR_like"/>
    <property type="match status" value="1"/>
</dbReference>
<dbReference type="SUPFAM" id="SSF50129">
    <property type="entry name" value="GroES-like"/>
    <property type="match status" value="1"/>
</dbReference>
<sequence length="316" mass="33917">MLALIFDDQLRLTADYPAPPLRPGEALIRPHLAGICNTDIELTRGYMGFRGVLGHEFVGTVVACDDETWVGERVVGEINAACLTCPTCLRGDYTHCPQRTTLGIAQRDGVMAELFSLPVSCLLRVPPGVSDEAAVFTEPLAAALAILDLHHLRPTERVAVVGDGKLGAMIVQTLRLTGCDLTLVGRHPERWELFQRQGVRCMLGSDAPPAQFDFVVDCTGQAAGLATARALVRPRGRLLLKSTFHGPSQLDLTPLVIDEVLLLGSRCGPFAPALRLLERGLIETAPLIHARYPLAEAATAFAAAHGALKVLLEIAA</sequence>
<feature type="domain" description="Alcohol dehydrogenase-like N-terminal" evidence="7">
    <location>
        <begin position="23"/>
        <end position="126"/>
    </location>
</feature>
<comment type="cofactor">
    <cofactor evidence="1">
        <name>Zn(2+)</name>
        <dbReference type="ChEBI" id="CHEBI:29105"/>
    </cofactor>
</comment>
<evidence type="ECO:0000256" key="5">
    <source>
        <dbReference type="ARBA" id="ARBA00023002"/>
    </source>
</evidence>
<dbReference type="PANTHER" id="PTHR43350:SF2">
    <property type="entry name" value="GROES-LIKE ZINC-BINDING ALCOHOL DEHYDROGENASE FAMILY PROTEIN"/>
    <property type="match status" value="1"/>
</dbReference>
<dbReference type="SUPFAM" id="SSF51735">
    <property type="entry name" value="NAD(P)-binding Rossmann-fold domains"/>
    <property type="match status" value="1"/>
</dbReference>
<evidence type="ECO:0000313" key="8">
    <source>
        <dbReference type="EMBL" id="RRR75745.1"/>
    </source>
</evidence>
<dbReference type="AlphaFoldDB" id="A0A426U700"/>
<comment type="caution">
    <text evidence="8">The sequence shown here is derived from an EMBL/GenBank/DDBJ whole genome shotgun (WGS) entry which is preliminary data.</text>
</comment>
<dbReference type="Proteomes" id="UP000280307">
    <property type="component" value="Unassembled WGS sequence"/>
</dbReference>
<keyword evidence="3" id="KW-0479">Metal-binding</keyword>
<name>A0A426U700_9CHLR</name>
<dbReference type="Gene3D" id="3.90.180.10">
    <property type="entry name" value="Medium-chain alcohol dehydrogenases, catalytic domain"/>
    <property type="match status" value="1"/>
</dbReference>
<dbReference type="Pfam" id="PF00107">
    <property type="entry name" value="ADH_zinc_N"/>
    <property type="match status" value="1"/>
</dbReference>
<dbReference type="InterPro" id="IPR013149">
    <property type="entry name" value="ADH-like_C"/>
</dbReference>
<gene>
    <name evidence="8" type="ORF">EI684_04065</name>
</gene>
<dbReference type="InterPro" id="IPR013154">
    <property type="entry name" value="ADH-like_N"/>
</dbReference>
<dbReference type="Gene3D" id="3.40.50.720">
    <property type="entry name" value="NAD(P)-binding Rossmann-like Domain"/>
    <property type="match status" value="1"/>
</dbReference>
<comment type="similarity">
    <text evidence="2">Belongs to the zinc-containing alcohol dehydrogenase family.</text>
</comment>
<dbReference type="InterPro" id="IPR011032">
    <property type="entry name" value="GroES-like_sf"/>
</dbReference>
<dbReference type="Pfam" id="PF08240">
    <property type="entry name" value="ADH_N"/>
    <property type="match status" value="1"/>
</dbReference>